<dbReference type="Proteomes" id="UP000270094">
    <property type="component" value="Unassembled WGS sequence"/>
</dbReference>
<keyword evidence="1" id="KW-0732">Signal</keyword>
<name>A0A3P7LDG0_STRVU</name>
<gene>
    <name evidence="2" type="ORF">SVUK_LOCUS12360</name>
</gene>
<evidence type="ECO:0000313" key="2">
    <source>
        <dbReference type="EMBL" id="VDM77362.1"/>
    </source>
</evidence>
<organism evidence="2 3">
    <name type="scientific">Strongylus vulgaris</name>
    <name type="common">Blood worm</name>
    <dbReference type="NCBI Taxonomy" id="40348"/>
    <lineage>
        <taxon>Eukaryota</taxon>
        <taxon>Metazoa</taxon>
        <taxon>Ecdysozoa</taxon>
        <taxon>Nematoda</taxon>
        <taxon>Chromadorea</taxon>
        <taxon>Rhabditida</taxon>
        <taxon>Rhabditina</taxon>
        <taxon>Rhabditomorpha</taxon>
        <taxon>Strongyloidea</taxon>
        <taxon>Strongylidae</taxon>
        <taxon>Strongylus</taxon>
    </lineage>
</organism>
<dbReference type="AlphaFoldDB" id="A0A3P7LDG0"/>
<dbReference type="EMBL" id="UYYB01099022">
    <property type="protein sequence ID" value="VDM77362.1"/>
    <property type="molecule type" value="Genomic_DNA"/>
</dbReference>
<feature type="chain" id="PRO_5017944746" evidence="1">
    <location>
        <begin position="23"/>
        <end position="291"/>
    </location>
</feature>
<sequence length="291" mass="32974">MNSAMFATIIFAVIRLFCHISANSEDVIRIEEKLTTDREFYDLWMHLISLQENCSHFNVLHEKLHANEINIGSLQADQLAEQSIDFPLSHASLNSCIRMPPSDAEDTADSLRPSSVAIYADLGHLTTFCKSNLSVLQAGTRTFFVVFLVFTLIFDCNRRVIADSIRQIQGYENAWKLIVIAATIQDGDASETRQTAIEVLSAVEEFHRLLPTRTFIVVVRSSGNGIWADASHSHKACHEMLARWKSYARFNSNSVWDQVEIIVQKNFRKSDFTVEILPLLRESALVNLPEQ</sequence>
<proteinExistence type="predicted"/>
<dbReference type="OrthoDB" id="5804615at2759"/>
<protein>
    <submittedName>
        <fullName evidence="2">Uncharacterized protein</fullName>
    </submittedName>
</protein>
<evidence type="ECO:0000313" key="3">
    <source>
        <dbReference type="Proteomes" id="UP000270094"/>
    </source>
</evidence>
<keyword evidence="3" id="KW-1185">Reference proteome</keyword>
<evidence type="ECO:0000256" key="1">
    <source>
        <dbReference type="SAM" id="SignalP"/>
    </source>
</evidence>
<accession>A0A3P7LDG0</accession>
<feature type="signal peptide" evidence="1">
    <location>
        <begin position="1"/>
        <end position="22"/>
    </location>
</feature>
<reference evidence="2 3" key="1">
    <citation type="submission" date="2018-11" db="EMBL/GenBank/DDBJ databases">
        <authorList>
            <consortium name="Pathogen Informatics"/>
        </authorList>
    </citation>
    <scope>NUCLEOTIDE SEQUENCE [LARGE SCALE GENOMIC DNA]</scope>
</reference>